<evidence type="ECO:0000313" key="1">
    <source>
        <dbReference type="EMBL" id="MBA0159427.1"/>
    </source>
</evidence>
<reference evidence="1 2" key="1">
    <citation type="submission" date="2020-07" db="EMBL/GenBank/DDBJ databases">
        <title>Updated taxonomy of Pectobacterium genus in the CIRM-CFBP bacterial collection: when new species reveal old endemic population.</title>
        <authorList>
            <person name="Pedron J."/>
            <person name="Barny M.A."/>
            <person name="Portier P."/>
        </authorList>
    </citation>
    <scope>NUCLEOTIDE SEQUENCE [LARGE SCALE GENOMIC DNA]</scope>
    <source>
        <strain evidence="1 2">CFBP5669</strain>
    </source>
</reference>
<dbReference type="AlphaFoldDB" id="A0AAW3RS98"/>
<gene>
    <name evidence="1" type="ORF">H0253_11305</name>
</gene>
<dbReference type="EMBL" id="JACDRT010000007">
    <property type="protein sequence ID" value="MBA0159427.1"/>
    <property type="molecule type" value="Genomic_DNA"/>
</dbReference>
<sequence length="159" mass="18284">MRNVKLDNSDLLAYFDTIEKLKQQPSMDEYLEGYSKVCEEYPFGTQVDKYRSAYNELRRLDKKRQSLIDNFVIELNPISSSTARTAAKSSCNLDIMHERMIYQRAISEKTDAEIVALVIKQRTEAALEFKRSVEQSLEQLSSISSDIGASNTKRRKMAV</sequence>
<proteinExistence type="predicted"/>
<comment type="caution">
    <text evidence="1">The sequence shown here is derived from an EMBL/GenBank/DDBJ whole genome shotgun (WGS) entry which is preliminary data.</text>
</comment>
<dbReference type="RefSeq" id="WP_109491826.1">
    <property type="nucleotide sequence ID" value="NZ_CAKLIV010000002.1"/>
</dbReference>
<accession>A0AAW3RS98</accession>
<dbReference type="Proteomes" id="UP000584405">
    <property type="component" value="Unassembled WGS sequence"/>
</dbReference>
<dbReference type="Pfam" id="PF15948">
    <property type="entry name" value="DUF4756"/>
    <property type="match status" value="1"/>
</dbReference>
<name>A0AAW3RS98_9GAMM</name>
<organism evidence="1 2">
    <name type="scientific">Pectobacterium versatile</name>
    <dbReference type="NCBI Taxonomy" id="2488639"/>
    <lineage>
        <taxon>Bacteria</taxon>
        <taxon>Pseudomonadati</taxon>
        <taxon>Pseudomonadota</taxon>
        <taxon>Gammaproteobacteria</taxon>
        <taxon>Enterobacterales</taxon>
        <taxon>Pectobacteriaceae</taxon>
        <taxon>Pectobacterium</taxon>
    </lineage>
</organism>
<evidence type="ECO:0000313" key="2">
    <source>
        <dbReference type="Proteomes" id="UP000584405"/>
    </source>
</evidence>
<protein>
    <submittedName>
        <fullName evidence="1">DUF4756 family protein</fullName>
    </submittedName>
</protein>
<dbReference type="InterPro" id="IPR031864">
    <property type="entry name" value="DUF4756"/>
</dbReference>